<evidence type="ECO:0000256" key="1">
    <source>
        <dbReference type="ARBA" id="ARBA00000085"/>
    </source>
</evidence>
<dbReference type="Gene3D" id="1.20.5.1930">
    <property type="match status" value="1"/>
</dbReference>
<dbReference type="RefSeq" id="WP_345454561.1">
    <property type="nucleotide sequence ID" value="NZ_BAABKG010000001.1"/>
</dbReference>
<name>A0ABP9P9G2_9ACTN</name>
<dbReference type="InterPro" id="IPR025828">
    <property type="entry name" value="Put_sensor_dom"/>
</dbReference>
<evidence type="ECO:0000313" key="14">
    <source>
        <dbReference type="Proteomes" id="UP001500221"/>
    </source>
</evidence>
<dbReference type="Gene3D" id="3.30.565.10">
    <property type="entry name" value="Histidine kinase-like ATPase, C-terminal domain"/>
    <property type="match status" value="1"/>
</dbReference>
<dbReference type="InterPro" id="IPR011712">
    <property type="entry name" value="Sig_transdc_His_kin_sub3_dim/P"/>
</dbReference>
<evidence type="ECO:0000256" key="5">
    <source>
        <dbReference type="ARBA" id="ARBA00022741"/>
    </source>
</evidence>
<evidence type="ECO:0000259" key="11">
    <source>
        <dbReference type="Pfam" id="PF07730"/>
    </source>
</evidence>
<keyword evidence="7" id="KW-0067">ATP-binding</keyword>
<protein>
    <recommendedName>
        <fullName evidence="2">histidine kinase</fullName>
        <ecNumber evidence="2">2.7.13.3</ecNumber>
    </recommendedName>
</protein>
<dbReference type="PANTHER" id="PTHR24421">
    <property type="entry name" value="NITRATE/NITRITE SENSOR PROTEIN NARX-RELATED"/>
    <property type="match status" value="1"/>
</dbReference>
<dbReference type="Pfam" id="PF07730">
    <property type="entry name" value="HisKA_3"/>
    <property type="match status" value="1"/>
</dbReference>
<comment type="catalytic activity">
    <reaction evidence="1">
        <text>ATP + protein L-histidine = ADP + protein N-phospho-L-histidine.</text>
        <dbReference type="EC" id="2.7.13.3"/>
    </reaction>
</comment>
<feature type="region of interest" description="Disordered" evidence="9">
    <location>
        <begin position="431"/>
        <end position="456"/>
    </location>
</feature>
<evidence type="ECO:0000259" key="12">
    <source>
        <dbReference type="Pfam" id="PF13796"/>
    </source>
</evidence>
<dbReference type="Pfam" id="PF13796">
    <property type="entry name" value="Sensor"/>
    <property type="match status" value="1"/>
</dbReference>
<organism evidence="13 14">
    <name type="scientific">Nocardioides marinquilinus</name>
    <dbReference type="NCBI Taxonomy" id="1210400"/>
    <lineage>
        <taxon>Bacteria</taxon>
        <taxon>Bacillati</taxon>
        <taxon>Actinomycetota</taxon>
        <taxon>Actinomycetes</taxon>
        <taxon>Propionibacteriales</taxon>
        <taxon>Nocardioidaceae</taxon>
        <taxon>Nocardioides</taxon>
    </lineage>
</organism>
<keyword evidence="10" id="KW-0812">Transmembrane</keyword>
<evidence type="ECO:0000256" key="6">
    <source>
        <dbReference type="ARBA" id="ARBA00022777"/>
    </source>
</evidence>
<keyword evidence="8" id="KW-0902">Two-component regulatory system</keyword>
<dbReference type="InterPro" id="IPR050482">
    <property type="entry name" value="Sensor_HK_TwoCompSys"/>
</dbReference>
<feature type="transmembrane region" description="Helical" evidence="10">
    <location>
        <begin position="72"/>
        <end position="92"/>
    </location>
</feature>
<gene>
    <name evidence="13" type="ORF">GCM10023340_06990</name>
</gene>
<keyword evidence="10" id="KW-1133">Transmembrane helix</keyword>
<keyword evidence="5" id="KW-0547">Nucleotide-binding</keyword>
<keyword evidence="14" id="KW-1185">Reference proteome</keyword>
<keyword evidence="6 13" id="KW-0418">Kinase</keyword>
<feature type="region of interest" description="Disordered" evidence="9">
    <location>
        <begin position="1"/>
        <end position="34"/>
    </location>
</feature>
<dbReference type="EMBL" id="BAABKG010000001">
    <property type="protein sequence ID" value="GAA5142834.1"/>
    <property type="molecule type" value="Genomic_DNA"/>
</dbReference>
<evidence type="ECO:0000256" key="2">
    <source>
        <dbReference type="ARBA" id="ARBA00012438"/>
    </source>
</evidence>
<feature type="domain" description="Signal transduction histidine kinase subgroup 3 dimerisation and phosphoacceptor" evidence="11">
    <location>
        <begin position="258"/>
        <end position="321"/>
    </location>
</feature>
<evidence type="ECO:0000256" key="3">
    <source>
        <dbReference type="ARBA" id="ARBA00022553"/>
    </source>
</evidence>
<dbReference type="CDD" id="cd16917">
    <property type="entry name" value="HATPase_UhpB-NarQ-NarX-like"/>
    <property type="match status" value="1"/>
</dbReference>
<sequence length="456" mass="47459">MSETLVLPVTEPDPHAPPGPDAPATATSPRPSGPGLLARLGRDTAYVLSGFPLAVLAFVAVVTGLALGAGLLVVWVGLAVLAGSVLLARGLAHVERARLARLLGRGAPSPSYLVAGRDAGRVRRVLTPLRDPQSWLDSLWSLVGFVTGTAAFCVVVAWWAGALGGLTYWFWQQWLPDDNEGLAELMGWGDGRAAESLLNLGLGVLALLTLPLAVRVSAAVHAGTADALLCSRARLQTEVRRVSDSRSAARLAEADALRRLERDIHDGPQQRLVRLGIDLGRAKRQLDDDPVRAGAILDDALRQAQETVAELRALSRGIAPPLLVDRGLRAALDELLQRAAVPTAAHVDVPDRLPPHVETTVYFVVAEALTNIAKHSGASRAALAVTCDTGWVAVVVQDDGLGGAHLAKGSGLAGLRQRLAGVDGVLEVDSPDGGPTVVGASIPLGADAPDSPDSAA</sequence>
<dbReference type="EC" id="2.7.13.3" evidence="2"/>
<feature type="domain" description="Putative sensor" evidence="12">
    <location>
        <begin position="46"/>
        <end position="229"/>
    </location>
</feature>
<reference evidence="14" key="1">
    <citation type="journal article" date="2019" name="Int. J. Syst. Evol. Microbiol.">
        <title>The Global Catalogue of Microorganisms (GCM) 10K type strain sequencing project: providing services to taxonomists for standard genome sequencing and annotation.</title>
        <authorList>
            <consortium name="The Broad Institute Genomics Platform"/>
            <consortium name="The Broad Institute Genome Sequencing Center for Infectious Disease"/>
            <person name="Wu L."/>
            <person name="Ma J."/>
        </authorList>
    </citation>
    <scope>NUCLEOTIDE SEQUENCE [LARGE SCALE GENOMIC DNA]</scope>
    <source>
        <strain evidence="14">JCM 18459</strain>
    </source>
</reference>
<keyword evidence="3" id="KW-0597">Phosphoprotein</keyword>
<feature type="transmembrane region" description="Helical" evidence="10">
    <location>
        <begin position="45"/>
        <end position="66"/>
    </location>
</feature>
<dbReference type="SUPFAM" id="SSF55874">
    <property type="entry name" value="ATPase domain of HSP90 chaperone/DNA topoisomerase II/histidine kinase"/>
    <property type="match status" value="1"/>
</dbReference>
<feature type="compositionally biased region" description="Low complexity" evidence="9">
    <location>
        <begin position="446"/>
        <end position="456"/>
    </location>
</feature>
<dbReference type="Proteomes" id="UP001500221">
    <property type="component" value="Unassembled WGS sequence"/>
</dbReference>
<evidence type="ECO:0000256" key="10">
    <source>
        <dbReference type="SAM" id="Phobius"/>
    </source>
</evidence>
<evidence type="ECO:0000256" key="9">
    <source>
        <dbReference type="SAM" id="MobiDB-lite"/>
    </source>
</evidence>
<dbReference type="GO" id="GO:0016301">
    <property type="term" value="F:kinase activity"/>
    <property type="evidence" value="ECO:0007669"/>
    <property type="project" value="UniProtKB-KW"/>
</dbReference>
<proteinExistence type="predicted"/>
<comment type="caution">
    <text evidence="13">The sequence shown here is derived from an EMBL/GenBank/DDBJ whole genome shotgun (WGS) entry which is preliminary data.</text>
</comment>
<evidence type="ECO:0000256" key="4">
    <source>
        <dbReference type="ARBA" id="ARBA00022679"/>
    </source>
</evidence>
<dbReference type="PANTHER" id="PTHR24421:SF10">
    <property type="entry name" value="NITRATE_NITRITE SENSOR PROTEIN NARQ"/>
    <property type="match status" value="1"/>
</dbReference>
<keyword evidence="4" id="KW-0808">Transferase</keyword>
<feature type="transmembrane region" description="Helical" evidence="10">
    <location>
        <begin position="139"/>
        <end position="161"/>
    </location>
</feature>
<accession>A0ABP9P9G2</accession>
<keyword evidence="10" id="KW-0472">Membrane</keyword>
<dbReference type="InterPro" id="IPR036890">
    <property type="entry name" value="HATPase_C_sf"/>
</dbReference>
<evidence type="ECO:0000256" key="8">
    <source>
        <dbReference type="ARBA" id="ARBA00023012"/>
    </source>
</evidence>
<evidence type="ECO:0000313" key="13">
    <source>
        <dbReference type="EMBL" id="GAA5142834.1"/>
    </source>
</evidence>
<evidence type="ECO:0000256" key="7">
    <source>
        <dbReference type="ARBA" id="ARBA00022840"/>
    </source>
</evidence>